<evidence type="ECO:0000256" key="5">
    <source>
        <dbReference type="SAM" id="Phobius"/>
    </source>
</evidence>
<keyword evidence="4 5" id="KW-0472">Membrane</keyword>
<dbReference type="PANTHER" id="PTHR43359:SF1">
    <property type="entry name" value="FORMATE HYDROGENLYASE SUBUNIT 4-RELATED"/>
    <property type="match status" value="1"/>
</dbReference>
<dbReference type="InterPro" id="IPR052561">
    <property type="entry name" value="ComplexI_Subunit1"/>
</dbReference>
<comment type="subcellular location">
    <subcellularLocation>
        <location evidence="1">Membrane</location>
        <topology evidence="1">Multi-pass membrane protein</topology>
    </subcellularLocation>
</comment>
<evidence type="ECO:0000313" key="7">
    <source>
        <dbReference type="Proteomes" id="UP001162734"/>
    </source>
</evidence>
<evidence type="ECO:0000256" key="1">
    <source>
        <dbReference type="ARBA" id="ARBA00004141"/>
    </source>
</evidence>
<name>A0ABM7XEU6_9BACT</name>
<dbReference type="Proteomes" id="UP001162734">
    <property type="component" value="Chromosome"/>
</dbReference>
<feature type="transmembrane region" description="Helical" evidence="5">
    <location>
        <begin position="253"/>
        <end position="274"/>
    </location>
</feature>
<protein>
    <submittedName>
        <fullName evidence="6">Hydrogenase</fullName>
    </submittedName>
</protein>
<organism evidence="6 7">
    <name type="scientific">Anaeromyxobacter paludicola</name>
    <dbReference type="NCBI Taxonomy" id="2918171"/>
    <lineage>
        <taxon>Bacteria</taxon>
        <taxon>Pseudomonadati</taxon>
        <taxon>Myxococcota</taxon>
        <taxon>Myxococcia</taxon>
        <taxon>Myxococcales</taxon>
        <taxon>Cystobacterineae</taxon>
        <taxon>Anaeromyxobacteraceae</taxon>
        <taxon>Anaeromyxobacter</taxon>
    </lineage>
</organism>
<feature type="transmembrane region" description="Helical" evidence="5">
    <location>
        <begin position="64"/>
        <end position="87"/>
    </location>
</feature>
<feature type="transmembrane region" description="Helical" evidence="5">
    <location>
        <begin position="99"/>
        <end position="118"/>
    </location>
</feature>
<evidence type="ECO:0000313" key="6">
    <source>
        <dbReference type="EMBL" id="BDG10413.1"/>
    </source>
</evidence>
<keyword evidence="2 5" id="KW-0812">Transmembrane</keyword>
<evidence type="ECO:0000256" key="3">
    <source>
        <dbReference type="ARBA" id="ARBA00022989"/>
    </source>
</evidence>
<dbReference type="RefSeq" id="WP_248342892.1">
    <property type="nucleotide sequence ID" value="NZ_AP025592.1"/>
</dbReference>
<feature type="transmembrane region" description="Helical" evidence="5">
    <location>
        <begin position="286"/>
        <end position="305"/>
    </location>
</feature>
<keyword evidence="3 5" id="KW-1133">Transmembrane helix</keyword>
<gene>
    <name evidence="6" type="primary">ehrB</name>
    <name evidence="6" type="ORF">AMPC_35260</name>
</gene>
<sequence length="306" mass="31225">MSHDLARAGLQLALLAVVPPLLPGIVSRVKARVAGRKGPPLLQLYSDLARLCRKGEVKSTTAGAAFHLGPVVAAAGALAAGLLVPGPGSPALLAFRGDLFLLAGLLAAGRFCTVLSALDTGSAFEGMGAAREVTFASLAEPALFLCLLTLSRATGELSLSAMLGPALGPAWALWAPALLLCAVALFVVALAENSRIPVDDPTTHLELTMIHEVMVLDHSGPDLALVLYGAAVKLYVFGALLARLLLGGGGQGLLGGSLSLLVGLALFAIAVGLVESTMARLRLARVPQLLVGAGVLSLFAFVLLVR</sequence>
<accession>A0ABM7XEU6</accession>
<dbReference type="InterPro" id="IPR001694">
    <property type="entry name" value="NADH_UbQ_OxRdtase_su1/FPO"/>
</dbReference>
<dbReference type="EMBL" id="AP025592">
    <property type="protein sequence ID" value="BDG10413.1"/>
    <property type="molecule type" value="Genomic_DNA"/>
</dbReference>
<feature type="transmembrane region" description="Helical" evidence="5">
    <location>
        <begin position="171"/>
        <end position="191"/>
    </location>
</feature>
<evidence type="ECO:0000256" key="2">
    <source>
        <dbReference type="ARBA" id="ARBA00022692"/>
    </source>
</evidence>
<keyword evidence="7" id="KW-1185">Reference proteome</keyword>
<proteinExistence type="predicted"/>
<reference evidence="7" key="1">
    <citation type="journal article" date="2022" name="Int. J. Syst. Evol. Microbiol.">
        <title>Anaeromyxobacter oryzae sp. nov., Anaeromyxobacter diazotrophicus sp. nov. and Anaeromyxobacter paludicola sp. nov., isolated from paddy soils.</title>
        <authorList>
            <person name="Itoh H."/>
            <person name="Xu Z."/>
            <person name="Mise K."/>
            <person name="Masuda Y."/>
            <person name="Ushijima N."/>
            <person name="Hayakawa C."/>
            <person name="Shiratori Y."/>
            <person name="Senoo K."/>
        </authorList>
    </citation>
    <scope>NUCLEOTIDE SEQUENCE [LARGE SCALE GENOMIC DNA]</scope>
    <source>
        <strain evidence="7">Red630</strain>
    </source>
</reference>
<feature type="transmembrane region" description="Helical" evidence="5">
    <location>
        <begin position="223"/>
        <end position="246"/>
    </location>
</feature>
<dbReference type="Pfam" id="PF00146">
    <property type="entry name" value="NADHdh"/>
    <property type="match status" value="1"/>
</dbReference>
<dbReference type="PANTHER" id="PTHR43359">
    <property type="entry name" value="FORMATE HYDROGENLYASE SUBUNIT 4"/>
    <property type="match status" value="1"/>
</dbReference>
<feature type="transmembrane region" description="Helical" evidence="5">
    <location>
        <begin position="133"/>
        <end position="150"/>
    </location>
</feature>
<evidence type="ECO:0000256" key="4">
    <source>
        <dbReference type="ARBA" id="ARBA00023136"/>
    </source>
</evidence>